<organism evidence="6">
    <name type="scientific">Aplanochytrium stocchinoi</name>
    <dbReference type="NCBI Taxonomy" id="215587"/>
    <lineage>
        <taxon>Eukaryota</taxon>
        <taxon>Sar</taxon>
        <taxon>Stramenopiles</taxon>
        <taxon>Bigyra</taxon>
        <taxon>Labyrinthulomycetes</taxon>
        <taxon>Thraustochytrida</taxon>
        <taxon>Thraustochytriidae</taxon>
        <taxon>Aplanochytrium</taxon>
    </lineage>
</organism>
<dbReference type="InterPro" id="IPR055300">
    <property type="entry name" value="CWZF3/5/7"/>
</dbReference>
<accession>A0A7S3PF39</accession>
<feature type="compositionally biased region" description="Low complexity" evidence="4">
    <location>
        <begin position="407"/>
        <end position="418"/>
    </location>
</feature>
<evidence type="ECO:0000256" key="1">
    <source>
        <dbReference type="ARBA" id="ARBA00022723"/>
    </source>
</evidence>
<dbReference type="EMBL" id="HBIN01004030">
    <property type="protein sequence ID" value="CAE0432478.1"/>
    <property type="molecule type" value="Transcribed_RNA"/>
</dbReference>
<feature type="compositionally biased region" description="Basic and acidic residues" evidence="4">
    <location>
        <begin position="274"/>
        <end position="291"/>
    </location>
</feature>
<keyword evidence="2" id="KW-0863">Zinc-finger</keyword>
<feature type="compositionally biased region" description="Basic and acidic residues" evidence="4">
    <location>
        <begin position="356"/>
        <end position="373"/>
    </location>
</feature>
<feature type="compositionally biased region" description="Basic residues" evidence="4">
    <location>
        <begin position="292"/>
        <end position="301"/>
    </location>
</feature>
<feature type="compositionally biased region" description="Basic and acidic residues" evidence="4">
    <location>
        <begin position="35"/>
        <end position="70"/>
    </location>
</feature>
<feature type="compositionally biased region" description="Basic and acidic residues" evidence="4">
    <location>
        <begin position="233"/>
        <end position="248"/>
    </location>
</feature>
<sequence>MKTHLDFEENETLNVKPVKSPNNKKTKSKPSLIVIEEKRNNSNNEASKEDKDAIMKDSSPRSHRAFERTRARSPRLANNVDVKSVDGLKAESKARESPIAEKKESHLAEKVMRLDNKSESEKQNKSASNIPPPPPPTTKQQNDTKESEREKKGNSDSDKKEDDAEKDKNAAVDAPLDDKLRVKEPKKSEEDEMNKKQEPEYTLEKSKSSDSVTSEKNRIKSAPPSSGKKRKRRTEDILLKENAEKKEALNILNRPPKRNASKNCPGTMENDLSPEAKTEDEERKVDLDKEKKQRKSSKKSSKVVEQWVQCERCQKWRVVPPSHGAESLPDHWYCEMNIWDPISARCSAPEEEEKEDGVNGKVRDIADGDRPRTPDNVSGEVGGKSAKKRAGPKNKPARNRGRGQQGGSNSNSNNNRPRINSQMAVHMHADVRNKGTGQQENKWVMCETCQQWRKLPSFVDTTTLPDKWYCHMNKWDPLRQSCSAPEETDDSKLVETTVVGSANAFVRLPEGASLYGNNVWPVLRGNKAPPVNYRELIVGHYRHFKQWEITTSKMINERYRDSSLYIPQDISKMKSSKHSRKSSYKLPSKNGNGYSVLGGKAKSSGISRDIVEEKSLFYKLLLEKPSRFSKTKENGKSKGLNQSELKDQDEYPYSNCVGLLKFTKPWKVK</sequence>
<dbReference type="PANTHER" id="PTHR46524:SF7">
    <property type="entry name" value="CW-TYPE ZINC FINGER"/>
    <property type="match status" value="1"/>
</dbReference>
<dbReference type="PROSITE" id="PS51050">
    <property type="entry name" value="ZF_CW"/>
    <property type="match status" value="2"/>
</dbReference>
<reference evidence="6" key="1">
    <citation type="submission" date="2021-01" db="EMBL/GenBank/DDBJ databases">
        <authorList>
            <person name="Corre E."/>
            <person name="Pelletier E."/>
            <person name="Niang G."/>
            <person name="Scheremetjew M."/>
            <person name="Finn R."/>
            <person name="Kale V."/>
            <person name="Holt S."/>
            <person name="Cochrane G."/>
            <person name="Meng A."/>
            <person name="Brown T."/>
            <person name="Cohen L."/>
        </authorList>
    </citation>
    <scope>NUCLEOTIDE SEQUENCE</scope>
    <source>
        <strain evidence="6">GSBS06</strain>
    </source>
</reference>
<evidence type="ECO:0000313" key="6">
    <source>
        <dbReference type="EMBL" id="CAE0432478.1"/>
    </source>
</evidence>
<dbReference type="Gene3D" id="3.30.40.100">
    <property type="match status" value="2"/>
</dbReference>
<feature type="region of interest" description="Disordered" evidence="4">
    <location>
        <begin position="1"/>
        <end position="304"/>
    </location>
</feature>
<keyword evidence="1" id="KW-0479">Metal-binding</keyword>
<proteinExistence type="predicted"/>
<gene>
    <name evidence="6" type="ORF">ASTO00021_LOCUS2804</name>
</gene>
<name>A0A7S3PF39_9STRA</name>
<feature type="region of interest" description="Disordered" evidence="4">
    <location>
        <begin position="347"/>
        <end position="418"/>
    </location>
</feature>
<protein>
    <recommendedName>
        <fullName evidence="5">CW-type domain-containing protein</fullName>
    </recommendedName>
</protein>
<evidence type="ECO:0000259" key="5">
    <source>
        <dbReference type="PROSITE" id="PS51050"/>
    </source>
</evidence>
<dbReference type="AlphaFoldDB" id="A0A7S3PF39"/>
<feature type="domain" description="CW-type" evidence="5">
    <location>
        <begin position="437"/>
        <end position="490"/>
    </location>
</feature>
<dbReference type="Pfam" id="PF07496">
    <property type="entry name" value="zf-CW"/>
    <property type="match status" value="2"/>
</dbReference>
<evidence type="ECO:0000256" key="4">
    <source>
        <dbReference type="SAM" id="MobiDB-lite"/>
    </source>
</evidence>
<evidence type="ECO:0000256" key="3">
    <source>
        <dbReference type="ARBA" id="ARBA00022833"/>
    </source>
</evidence>
<dbReference type="GO" id="GO:0008270">
    <property type="term" value="F:zinc ion binding"/>
    <property type="evidence" value="ECO:0007669"/>
    <property type="project" value="UniProtKB-KW"/>
</dbReference>
<feature type="compositionally biased region" description="Basic and acidic residues" evidence="4">
    <location>
        <begin position="83"/>
        <end position="124"/>
    </location>
</feature>
<feature type="compositionally biased region" description="Basic residues" evidence="4">
    <location>
        <begin position="385"/>
        <end position="401"/>
    </location>
</feature>
<feature type="domain" description="CW-type" evidence="5">
    <location>
        <begin position="301"/>
        <end position="354"/>
    </location>
</feature>
<keyword evidence="3" id="KW-0862">Zinc</keyword>
<dbReference type="InterPro" id="IPR011124">
    <property type="entry name" value="Znf_CW"/>
</dbReference>
<evidence type="ECO:0000256" key="2">
    <source>
        <dbReference type="ARBA" id="ARBA00022771"/>
    </source>
</evidence>
<feature type="compositionally biased region" description="Basic and acidic residues" evidence="4">
    <location>
        <begin position="142"/>
        <end position="218"/>
    </location>
</feature>
<dbReference type="PANTHER" id="PTHR46524">
    <property type="entry name" value="CW-TYPE ZINC FINGER"/>
    <property type="match status" value="1"/>
</dbReference>